<reference evidence="1" key="1">
    <citation type="submission" date="2023-03" db="EMBL/GenBank/DDBJ databases">
        <authorList>
            <person name="Steffen K."/>
            <person name="Cardenas P."/>
        </authorList>
    </citation>
    <scope>NUCLEOTIDE SEQUENCE</scope>
</reference>
<protein>
    <recommendedName>
        <fullName evidence="3">Nudix hydrolase domain-containing protein</fullName>
    </recommendedName>
</protein>
<comment type="caution">
    <text evidence="1">The sequence shown here is derived from an EMBL/GenBank/DDBJ whole genome shotgun (WGS) entry which is preliminary data.</text>
</comment>
<dbReference type="Proteomes" id="UP001174909">
    <property type="component" value="Unassembled WGS sequence"/>
</dbReference>
<dbReference type="AlphaFoldDB" id="A0AA35TEZ5"/>
<keyword evidence="2" id="KW-1185">Reference proteome</keyword>
<organism evidence="1 2">
    <name type="scientific">Geodia barretti</name>
    <name type="common">Barrett's horny sponge</name>
    <dbReference type="NCBI Taxonomy" id="519541"/>
    <lineage>
        <taxon>Eukaryota</taxon>
        <taxon>Metazoa</taxon>
        <taxon>Porifera</taxon>
        <taxon>Demospongiae</taxon>
        <taxon>Heteroscleromorpha</taxon>
        <taxon>Tetractinellida</taxon>
        <taxon>Astrophorina</taxon>
        <taxon>Geodiidae</taxon>
        <taxon>Geodia</taxon>
    </lineage>
</organism>
<sequence length="198" mass="21508">MASPPLLDVVCIGLSRAQAREEYRAQDYQVCLLEGNRLPRGEVQVGEEPERAALRIVSERTGLRGCLAVGLAVHYTRNIAVLYAVPIAYSGMLSSSGQFCSLSSVMADPNTNEEDRNMLSSVDEWLQERHALPYLDPSLYFLGGEGEEGGVGGVVRAVIENPVFLCPTAPPEDQLVISLNNPTFSTTHSTIDFHATQA</sequence>
<evidence type="ECO:0000313" key="1">
    <source>
        <dbReference type="EMBL" id="CAI8045892.1"/>
    </source>
</evidence>
<dbReference type="InterPro" id="IPR015797">
    <property type="entry name" value="NUDIX_hydrolase-like_dom_sf"/>
</dbReference>
<gene>
    <name evidence="1" type="ORF">GBAR_LOCUS25372</name>
</gene>
<accession>A0AA35TEZ5</accession>
<dbReference type="EMBL" id="CASHTH010003510">
    <property type="protein sequence ID" value="CAI8045892.1"/>
    <property type="molecule type" value="Genomic_DNA"/>
</dbReference>
<proteinExistence type="predicted"/>
<dbReference type="SUPFAM" id="SSF55811">
    <property type="entry name" value="Nudix"/>
    <property type="match status" value="1"/>
</dbReference>
<name>A0AA35TEZ5_GEOBA</name>
<evidence type="ECO:0008006" key="3">
    <source>
        <dbReference type="Google" id="ProtNLM"/>
    </source>
</evidence>
<evidence type="ECO:0000313" key="2">
    <source>
        <dbReference type="Proteomes" id="UP001174909"/>
    </source>
</evidence>